<dbReference type="AlphaFoldDB" id="A0A1Z3UC17"/>
<protein>
    <submittedName>
        <fullName evidence="1">Uncharacterized protein</fullName>
    </submittedName>
</protein>
<dbReference type="RefSeq" id="WP_088582796.1">
    <property type="nucleotide sequence ID" value="NZ_CP022048.2"/>
</dbReference>
<proteinExistence type="predicted"/>
<organism evidence="1 2">
    <name type="scientific">Brevundimonas vesicularis</name>
    <name type="common">Pseudomonas vesicularis</name>
    <dbReference type="NCBI Taxonomy" id="41276"/>
    <lineage>
        <taxon>Bacteria</taxon>
        <taxon>Pseudomonadati</taxon>
        <taxon>Pseudomonadota</taxon>
        <taxon>Alphaproteobacteria</taxon>
        <taxon>Caulobacterales</taxon>
        <taxon>Caulobacteraceae</taxon>
        <taxon>Brevundimonas</taxon>
    </lineage>
</organism>
<sequence>MDHNENEHLADFVEDAARRHDPNDHYVMQQVASGQVAISDDDEHFRSAKHFVGRFWVVEPRNGNPELASYRRRFQDAEIEDDTFIDLHHSLTFERCWSGLGENDQHLTPHQRLSVEGRESSDWPRGHVVYAPWDRMWLVTIAETLAADDATLLAVRQRFVIDKTSCRVVGDARFNADLPTPGSE</sequence>
<accession>A0A1Z3UC17</accession>
<dbReference type="GeneID" id="34015188"/>
<name>A0A1Z3UC17_BREVE</name>
<gene>
    <name evidence="1" type="ORF">CEP68_15470</name>
</gene>
<dbReference type="KEGG" id="bvc:CEP68_15470"/>
<dbReference type="EMBL" id="CP022048">
    <property type="protein sequence ID" value="ASE40772.1"/>
    <property type="molecule type" value="Genomic_DNA"/>
</dbReference>
<dbReference type="Proteomes" id="UP000197050">
    <property type="component" value="Chromosome"/>
</dbReference>
<evidence type="ECO:0000313" key="1">
    <source>
        <dbReference type="EMBL" id="ASE40772.1"/>
    </source>
</evidence>
<reference evidence="2" key="1">
    <citation type="submission" date="2017-06" db="EMBL/GenBank/DDBJ databases">
        <title>FDA dAtabase for Regulatory Grade micrObial Sequences (FDA-ARGOS): Supporting development and validation of Infectious Disease Dx tests.</title>
        <authorList>
            <person name="Minogue T."/>
            <person name="Wolcott M."/>
            <person name="Wasieloski L."/>
            <person name="Aguilar W."/>
            <person name="Moore D."/>
            <person name="Tallon L."/>
            <person name="Sadzewicz L."/>
            <person name="Sengamalay N."/>
            <person name="Ott S."/>
            <person name="Godinez A."/>
            <person name="Nagaraj S."/>
            <person name="Nadendla S."/>
            <person name="Geyer C."/>
            <person name="Sichtig H."/>
        </authorList>
    </citation>
    <scope>NUCLEOTIDE SEQUENCE [LARGE SCALE GENOMIC DNA]</scope>
    <source>
        <strain evidence="2">FDAARGOS_289</strain>
    </source>
</reference>
<evidence type="ECO:0000313" key="2">
    <source>
        <dbReference type="Proteomes" id="UP000197050"/>
    </source>
</evidence>